<name>A0A1S1NPS1_9GAMM</name>
<dbReference type="PANTHER" id="PTHR46268">
    <property type="entry name" value="STRESS RESPONSE PROTEIN NHAX"/>
    <property type="match status" value="1"/>
</dbReference>
<evidence type="ECO:0000313" key="2">
    <source>
        <dbReference type="EMBL" id="QEL11711.1"/>
    </source>
</evidence>
<dbReference type="CDD" id="cd00293">
    <property type="entry name" value="USP-like"/>
    <property type="match status" value="1"/>
</dbReference>
<dbReference type="Pfam" id="PF00582">
    <property type="entry name" value="Usp"/>
    <property type="match status" value="1"/>
</dbReference>
<dbReference type="InterPro" id="IPR006015">
    <property type="entry name" value="Universal_stress_UspA"/>
</dbReference>
<evidence type="ECO:0000256" key="1">
    <source>
        <dbReference type="ARBA" id="ARBA00008791"/>
    </source>
</evidence>
<sequence length="151" mass="16375">MYRSILVPMDGSEGAFCAFELACHLLRDDSSHLMALIVDETKGGKHAPSTERHDIDHMRQQMDRLATQAGVRDDNISIEISRGDPVEHIVREAGKTGVDAIVMGSRGLSNLAGHGQQMGGVSHRVSHRAPCSVLTVHGARQAHSSHRSHSI</sequence>
<dbReference type="Proteomes" id="UP000322553">
    <property type="component" value="Chromosome"/>
</dbReference>
<keyword evidence="3" id="KW-1185">Reference proteome</keyword>
<dbReference type="Gene3D" id="3.40.50.620">
    <property type="entry name" value="HUPs"/>
    <property type="match status" value="1"/>
</dbReference>
<dbReference type="KEGG" id="kuy:FY550_11560"/>
<dbReference type="AlphaFoldDB" id="A0A1S1NPS1"/>
<proteinExistence type="inferred from homology"/>
<comment type="similarity">
    <text evidence="1">Belongs to the universal stress protein A family.</text>
</comment>
<dbReference type="PANTHER" id="PTHR46268:SF6">
    <property type="entry name" value="UNIVERSAL STRESS PROTEIN UP12"/>
    <property type="match status" value="1"/>
</dbReference>
<organism evidence="2 3">
    <name type="scientific">Kushneria phosphatilytica</name>
    <dbReference type="NCBI Taxonomy" id="657387"/>
    <lineage>
        <taxon>Bacteria</taxon>
        <taxon>Pseudomonadati</taxon>
        <taxon>Pseudomonadota</taxon>
        <taxon>Gammaproteobacteria</taxon>
        <taxon>Oceanospirillales</taxon>
        <taxon>Halomonadaceae</taxon>
        <taxon>Kushneria</taxon>
    </lineage>
</organism>
<dbReference type="RefSeq" id="WP_070979213.1">
    <property type="nucleotide sequence ID" value="NZ_CP043420.1"/>
</dbReference>
<dbReference type="OrthoDB" id="9792500at2"/>
<dbReference type="InterPro" id="IPR006016">
    <property type="entry name" value="UspA"/>
</dbReference>
<accession>A0A1S1NPS1</accession>
<dbReference type="InterPro" id="IPR014729">
    <property type="entry name" value="Rossmann-like_a/b/a_fold"/>
</dbReference>
<gene>
    <name evidence="2" type="ORF">FY550_11560</name>
</gene>
<reference evidence="2 3" key="1">
    <citation type="submission" date="2019-08" db="EMBL/GenBank/DDBJ databases">
        <title>Complete genome sequence of Kushneria sp. YCWA18, a halophilic phosphate-solubilizing bacterium isolated from Daqiao saltern in China.</title>
        <authorList>
            <person name="Du G.-X."/>
            <person name="Qu L.-Y."/>
        </authorList>
    </citation>
    <scope>NUCLEOTIDE SEQUENCE [LARGE SCALE GENOMIC DNA]</scope>
    <source>
        <strain evidence="2 3">YCWA18</strain>
    </source>
</reference>
<dbReference type="EMBL" id="CP043420">
    <property type="protein sequence ID" value="QEL11711.1"/>
    <property type="molecule type" value="Genomic_DNA"/>
</dbReference>
<evidence type="ECO:0000313" key="3">
    <source>
        <dbReference type="Proteomes" id="UP000322553"/>
    </source>
</evidence>
<dbReference type="SUPFAM" id="SSF52402">
    <property type="entry name" value="Adenine nucleotide alpha hydrolases-like"/>
    <property type="match status" value="1"/>
</dbReference>
<dbReference type="STRING" id="657387.BH688_10485"/>
<dbReference type="PRINTS" id="PR01438">
    <property type="entry name" value="UNVRSLSTRESS"/>
</dbReference>
<protein>
    <submittedName>
        <fullName evidence="2">Universal stress protein</fullName>
    </submittedName>
</protein>